<protein>
    <submittedName>
        <fullName evidence="1">Uncharacterized protein</fullName>
    </submittedName>
</protein>
<name>Q2HAB6_CHAGB</name>
<dbReference type="VEuPathDB" id="FungiDB:CHGG_02838"/>
<dbReference type="InParanoid" id="Q2HAB6"/>
<dbReference type="EMBL" id="CH408030">
    <property type="protein sequence ID" value="EAQ90903.1"/>
    <property type="molecule type" value="Genomic_DNA"/>
</dbReference>
<keyword evidence="2" id="KW-1185">Reference proteome</keyword>
<organism evidence="1 2">
    <name type="scientific">Chaetomium globosum (strain ATCC 6205 / CBS 148.51 / DSM 1962 / NBRC 6347 / NRRL 1970)</name>
    <name type="common">Soil fungus</name>
    <dbReference type="NCBI Taxonomy" id="306901"/>
    <lineage>
        <taxon>Eukaryota</taxon>
        <taxon>Fungi</taxon>
        <taxon>Dikarya</taxon>
        <taxon>Ascomycota</taxon>
        <taxon>Pezizomycotina</taxon>
        <taxon>Sordariomycetes</taxon>
        <taxon>Sordariomycetidae</taxon>
        <taxon>Sordariales</taxon>
        <taxon>Chaetomiaceae</taxon>
        <taxon>Chaetomium</taxon>
    </lineage>
</organism>
<evidence type="ECO:0000313" key="1">
    <source>
        <dbReference type="EMBL" id="EAQ90903.1"/>
    </source>
</evidence>
<dbReference type="AlphaFoldDB" id="Q2HAB6"/>
<dbReference type="Proteomes" id="UP000001056">
    <property type="component" value="Unassembled WGS sequence"/>
</dbReference>
<evidence type="ECO:0000313" key="2">
    <source>
        <dbReference type="Proteomes" id="UP000001056"/>
    </source>
</evidence>
<dbReference type="OrthoDB" id="10606162at2759"/>
<dbReference type="RefSeq" id="XP_001229354.1">
    <property type="nucleotide sequence ID" value="XM_001229353.1"/>
</dbReference>
<dbReference type="HOGENOM" id="CLU_857900_0_0_1"/>
<dbReference type="GeneID" id="4388868"/>
<reference evidence="2" key="1">
    <citation type="journal article" date="2015" name="Genome Announc.">
        <title>Draft genome sequence of the cellulolytic fungus Chaetomium globosum.</title>
        <authorList>
            <person name="Cuomo C.A."/>
            <person name="Untereiner W.A."/>
            <person name="Ma L.-J."/>
            <person name="Grabherr M."/>
            <person name="Birren B.W."/>
        </authorList>
    </citation>
    <scope>NUCLEOTIDE SEQUENCE [LARGE SCALE GENOMIC DNA]</scope>
    <source>
        <strain evidence="2">ATCC 6205 / CBS 148.51 / DSM 1962 / NBRC 6347 / NRRL 1970</strain>
    </source>
</reference>
<proteinExistence type="predicted"/>
<accession>Q2HAB6</accession>
<gene>
    <name evidence="1" type="ORF">CHGG_02838</name>
</gene>
<sequence>MPSKPLGLPRVPLRGPFVNGPYQVPETQARQAPRALLSGTQDAEYFPWPADRHGRIDTPKQEVVEIHVLGELPEQRKTELLLSDPRALKLGSIGVSSSGKKKKIDHHALFLFLLFGFLPSETFPAWDQRMHVLTNGCWRVVCFWLNLPKQTSPIVDATQGSGGKRLSCSTPPHSTHPDAAVFETGRPHQHLTALEPGQRTRRAWRAYQWTSFCPGIDNLRYTTKKTVCATSREGSHRSEWSMYPGCLVYCGAAYLDAVANSMHIVQHARDRQSVPAPFFFLSSARRVVEFGIEASSCSITELIVKGRSRGLCNGTSGSLRPRTW</sequence>